<protein>
    <submittedName>
        <fullName evidence="2">Uncharacterized protein</fullName>
    </submittedName>
</protein>
<dbReference type="AlphaFoldDB" id="A0A6A6NNV7"/>
<evidence type="ECO:0000256" key="1">
    <source>
        <dbReference type="SAM" id="SignalP"/>
    </source>
</evidence>
<gene>
    <name evidence="2" type="ORF">BDY21DRAFT_129578</name>
</gene>
<proteinExistence type="predicted"/>
<reference evidence="2" key="1">
    <citation type="journal article" date="2020" name="Stud. Mycol.">
        <title>101 Dothideomycetes genomes: a test case for predicting lifestyles and emergence of pathogens.</title>
        <authorList>
            <person name="Haridas S."/>
            <person name="Albert R."/>
            <person name="Binder M."/>
            <person name="Bloem J."/>
            <person name="Labutti K."/>
            <person name="Salamov A."/>
            <person name="Andreopoulos B."/>
            <person name="Baker S."/>
            <person name="Barry K."/>
            <person name="Bills G."/>
            <person name="Bluhm B."/>
            <person name="Cannon C."/>
            <person name="Castanera R."/>
            <person name="Culley D."/>
            <person name="Daum C."/>
            <person name="Ezra D."/>
            <person name="Gonzalez J."/>
            <person name="Henrissat B."/>
            <person name="Kuo A."/>
            <person name="Liang C."/>
            <person name="Lipzen A."/>
            <person name="Lutzoni F."/>
            <person name="Magnuson J."/>
            <person name="Mondo S."/>
            <person name="Nolan M."/>
            <person name="Ohm R."/>
            <person name="Pangilinan J."/>
            <person name="Park H.-J."/>
            <person name="Ramirez L."/>
            <person name="Alfaro M."/>
            <person name="Sun H."/>
            <person name="Tritt A."/>
            <person name="Yoshinaga Y."/>
            <person name="Zwiers L.-H."/>
            <person name="Turgeon B."/>
            <person name="Goodwin S."/>
            <person name="Spatafora J."/>
            <person name="Crous P."/>
            <person name="Grigoriev I."/>
        </authorList>
    </citation>
    <scope>NUCLEOTIDE SEQUENCE</scope>
    <source>
        <strain evidence="2">ATCC 16933</strain>
    </source>
</reference>
<keyword evidence="3" id="KW-1185">Reference proteome</keyword>
<keyword evidence="1" id="KW-0732">Signal</keyword>
<feature type="chain" id="PRO_5025366918" evidence="1">
    <location>
        <begin position="35"/>
        <end position="184"/>
    </location>
</feature>
<dbReference type="EMBL" id="MU001698">
    <property type="protein sequence ID" value="KAF2453358.1"/>
    <property type="molecule type" value="Genomic_DNA"/>
</dbReference>
<evidence type="ECO:0000313" key="3">
    <source>
        <dbReference type="Proteomes" id="UP000799766"/>
    </source>
</evidence>
<feature type="signal peptide" evidence="1">
    <location>
        <begin position="1"/>
        <end position="34"/>
    </location>
</feature>
<evidence type="ECO:0000313" key="2">
    <source>
        <dbReference type="EMBL" id="KAF2453358.1"/>
    </source>
</evidence>
<dbReference type="Proteomes" id="UP000799766">
    <property type="component" value="Unassembled WGS sequence"/>
</dbReference>
<sequence>MGLCFYAAKEGPGAASCLTTLALVALWRLPGARAASWRAGFTACKEGSFLRAPRLFFFLSSSSSTPNTLTTRQWRAGRVRNAVGLEGRREYSRRCTIYRPSLFWSSYRKCAQEVSRRTCVIGVDYMRTWDYYRYHQDVMRFVRYHPGNAFGHHYDKREACAISGGHCSCSMHSVLSNSDFTMWT</sequence>
<name>A0A6A6NNV7_9PEZI</name>
<accession>A0A6A6NNV7</accession>
<organism evidence="2 3">
    <name type="scientific">Lineolata rhizophorae</name>
    <dbReference type="NCBI Taxonomy" id="578093"/>
    <lineage>
        <taxon>Eukaryota</taxon>
        <taxon>Fungi</taxon>
        <taxon>Dikarya</taxon>
        <taxon>Ascomycota</taxon>
        <taxon>Pezizomycotina</taxon>
        <taxon>Dothideomycetes</taxon>
        <taxon>Dothideomycetes incertae sedis</taxon>
        <taxon>Lineolatales</taxon>
        <taxon>Lineolataceae</taxon>
        <taxon>Lineolata</taxon>
    </lineage>
</organism>